<evidence type="ECO:0000313" key="5">
    <source>
        <dbReference type="Proteomes" id="UP000323819"/>
    </source>
</evidence>
<evidence type="ECO:0000259" key="1">
    <source>
        <dbReference type="PROSITE" id="PS50925"/>
    </source>
</evidence>
<dbReference type="PROSITE" id="PS50925">
    <property type="entry name" value="BLUF"/>
    <property type="match status" value="1"/>
</dbReference>
<evidence type="ECO:0000313" key="2">
    <source>
        <dbReference type="EMBL" id="TQP09727.1"/>
    </source>
</evidence>
<gene>
    <name evidence="2" type="ORF">FLM02_17025</name>
    <name evidence="3" type="ORF">FXF03_14770</name>
</gene>
<dbReference type="Proteomes" id="UP000319979">
    <property type="component" value="Unassembled WGS sequence"/>
</dbReference>
<dbReference type="RefSeq" id="WP_111673657.1">
    <property type="nucleotide sequence ID" value="NZ_JACFTE010000064.1"/>
</dbReference>
<dbReference type="EMBL" id="VSIJ01000035">
    <property type="protein sequence ID" value="TXX64782.1"/>
    <property type="molecule type" value="Genomic_DNA"/>
</dbReference>
<dbReference type="SMART" id="SM01034">
    <property type="entry name" value="BLUF"/>
    <property type="match status" value="1"/>
</dbReference>
<reference evidence="2 4" key="2">
    <citation type="submission" date="2019-07" db="EMBL/GenBank/DDBJ databases">
        <title>Phenotypic and genotypic antimicrobial resistance traits of Vibrio cholerae non-O1/non-O139 isolated from a large Austrian lake frequently associated with cases of infection.</title>
        <authorList>
            <person name="Lepuschitz S."/>
            <person name="Baron S."/>
            <person name="Larvor E."/>
            <person name="Granier S."/>
            <person name="Pretzer C."/>
            <person name="Mach R.L."/>
            <person name="Farnleitner A.H."/>
            <person name="Ruppitsch W."/>
            <person name="Pleininger S."/>
            <person name="Indra A."/>
            <person name="Kirschner A.K.T."/>
        </authorList>
    </citation>
    <scope>NUCLEOTIDE SEQUENCE [LARGE SCALE GENOMIC DNA]</scope>
    <source>
        <strain evidence="2 4">A12JL36W90</strain>
    </source>
</reference>
<reference evidence="3 5" key="1">
    <citation type="submission" date="2019-06" db="EMBL/GenBank/DDBJ databases">
        <title>Vibrio cholerae phylogeny based on whole-genome sequencing reveals genetic diversity and population strucutre.</title>
        <authorList>
            <person name="Zhiqiu Y."/>
            <person name="Bin L."/>
            <person name="Lingyan J."/>
        </authorList>
    </citation>
    <scope>NUCLEOTIDE SEQUENCE [LARGE SCALE GENOMIC DNA]</scope>
    <source>
        <strain evidence="3 5">N2814</strain>
    </source>
</reference>
<comment type="caution">
    <text evidence="2">The sequence shown here is derived from an EMBL/GenBank/DDBJ whole genome shotgun (WGS) entry which is preliminary data.</text>
</comment>
<dbReference type="Pfam" id="PF04940">
    <property type="entry name" value="BLUF"/>
    <property type="match status" value="1"/>
</dbReference>
<organism evidence="2 4">
    <name type="scientific">Vibrio cholerae</name>
    <dbReference type="NCBI Taxonomy" id="666"/>
    <lineage>
        <taxon>Bacteria</taxon>
        <taxon>Pseudomonadati</taxon>
        <taxon>Pseudomonadota</taxon>
        <taxon>Gammaproteobacteria</taxon>
        <taxon>Vibrionales</taxon>
        <taxon>Vibrionaceae</taxon>
        <taxon>Vibrio</taxon>
    </lineage>
</organism>
<dbReference type="InterPro" id="IPR007024">
    <property type="entry name" value="BLUF_domain"/>
</dbReference>
<dbReference type="Gene3D" id="3.30.70.100">
    <property type="match status" value="1"/>
</dbReference>
<dbReference type="GO" id="GO:0009882">
    <property type="term" value="F:blue light photoreceptor activity"/>
    <property type="evidence" value="ECO:0007669"/>
    <property type="project" value="InterPro"/>
</dbReference>
<evidence type="ECO:0000313" key="3">
    <source>
        <dbReference type="EMBL" id="TXX64782.1"/>
    </source>
</evidence>
<accession>A0A543XPR9</accession>
<dbReference type="SUPFAM" id="SSF54975">
    <property type="entry name" value="Acylphosphatase/BLUF domain-like"/>
    <property type="match status" value="1"/>
</dbReference>
<protein>
    <submittedName>
        <fullName evidence="2">BLUF domain-containing protein</fullName>
    </submittedName>
</protein>
<evidence type="ECO:0000313" key="4">
    <source>
        <dbReference type="Proteomes" id="UP000319979"/>
    </source>
</evidence>
<dbReference type="InterPro" id="IPR036046">
    <property type="entry name" value="Acylphosphatase-like_dom_sf"/>
</dbReference>
<dbReference type="Proteomes" id="UP000323819">
    <property type="component" value="Unassembled WGS sequence"/>
</dbReference>
<sequence length="139" mass="16435">MAFIRLIYVSTVTESLKHSDIELILEHAKKYNFERDITGVLYFNNEYFLQCLEGDREKVNLLYNNIIKDHRHNRVVILDYQEIRNRDFQDWSMGYIPISSITKPLVLKFSSSSNFNPYQLSDSSAYMLLLELKKCLPAM</sequence>
<name>A0A543XPR9_VIBCL</name>
<proteinExistence type="predicted"/>
<dbReference type="GO" id="GO:0071949">
    <property type="term" value="F:FAD binding"/>
    <property type="evidence" value="ECO:0007669"/>
    <property type="project" value="InterPro"/>
</dbReference>
<feature type="domain" description="BLUF" evidence="1">
    <location>
        <begin position="3"/>
        <end position="94"/>
    </location>
</feature>
<dbReference type="EMBL" id="VIOS01000099">
    <property type="protein sequence ID" value="TQP09727.1"/>
    <property type="molecule type" value="Genomic_DNA"/>
</dbReference>
<dbReference type="AlphaFoldDB" id="A0A543XPR9"/>